<feature type="compositionally biased region" description="Low complexity" evidence="1">
    <location>
        <begin position="324"/>
        <end position="336"/>
    </location>
</feature>
<name>A0ABR1NP87_DIAER</name>
<evidence type="ECO:0000259" key="2">
    <source>
        <dbReference type="Pfam" id="PF20150"/>
    </source>
</evidence>
<feature type="domain" description="2EXR" evidence="2">
    <location>
        <begin position="404"/>
        <end position="496"/>
    </location>
</feature>
<accession>A0ABR1NP87</accession>
<feature type="compositionally biased region" description="Basic and acidic residues" evidence="1">
    <location>
        <begin position="249"/>
        <end position="261"/>
    </location>
</feature>
<dbReference type="Pfam" id="PF20233">
    <property type="entry name" value="DUF6590"/>
    <property type="match status" value="1"/>
</dbReference>
<evidence type="ECO:0000313" key="4">
    <source>
        <dbReference type="EMBL" id="KAK7709622.1"/>
    </source>
</evidence>
<sequence length="731" mass="81763">MGKSDYSRTVAGSDSGYGGDEATDRSSSSLHPLARKGYEIGPASKLQIGDVFEFLWADCPEFEYEWKCLGYTRFIVLRHSDSFPMHCACVPISVGNKRNFAKPGIDTLQQGHVYASGVRDRDRDSADPQTPSQHDSGHSQLPYSSVGINLHSGRHKVKEDSRANYADVVEVDHEAQVMVVGDVVKYFDRVRKNVNKAFMRQILRDALGDYCERKRSESEAAGTRGWGNSTASLIKTAPEGDEPAPDEAVAAHEKQPEDVPHENVQPENVQTEHSQPAEVVSVERDAEESSSDGAKEDGEDREQPSTTWGSGAHPPRTAEHRAARTASRARTHSSSPVREAQVGLKPGMDRAGLQSLRNLRRGAASEDHDDTLSLRSLAMVTTTAESTASIVGPVGDAEPADRFPFMRLCPEVRVMIWNAAMPDFAPCHFILHSESDYRETTLTLILERMTKVQRMSIATLSTVCHESRNEVVLKYPDLLRLRSGHLLRFSSSKDVVMLTTVERNTRGYSPISDSFRLFRLSNMDSVINFPSGWNAQVQNIAFEAANAPHASIVTQDPENNALLAGYAKRKFKFLSLFPQVKNCFAIHTVVCASETQEAVKKDWKEASIQMYVEQEFTSPEHVPWPTHPGDYTRTSTIWHESTYQVSTGQILRNQKQHPEVVDNVLHHMMSPNTEDDTENQTFVKRLRGINYSTMVCLWKCRATHSEVVTLGKKRCGEALDILWRQLQQRHG</sequence>
<organism evidence="4 5">
    <name type="scientific">Diaporthe eres</name>
    <name type="common">Phomopsis oblonga</name>
    <dbReference type="NCBI Taxonomy" id="83184"/>
    <lineage>
        <taxon>Eukaryota</taxon>
        <taxon>Fungi</taxon>
        <taxon>Dikarya</taxon>
        <taxon>Ascomycota</taxon>
        <taxon>Pezizomycotina</taxon>
        <taxon>Sordariomycetes</taxon>
        <taxon>Sordariomycetidae</taxon>
        <taxon>Diaporthales</taxon>
        <taxon>Diaporthaceae</taxon>
        <taxon>Diaporthe</taxon>
        <taxon>Diaporthe eres species complex</taxon>
    </lineage>
</organism>
<gene>
    <name evidence="4" type="ORF">SLS63_013167</name>
</gene>
<feature type="compositionally biased region" description="Polar residues" evidence="1">
    <location>
        <begin position="265"/>
        <end position="274"/>
    </location>
</feature>
<evidence type="ECO:0000259" key="3">
    <source>
        <dbReference type="Pfam" id="PF20233"/>
    </source>
</evidence>
<dbReference type="EMBL" id="JAKNSF020000167">
    <property type="protein sequence ID" value="KAK7709622.1"/>
    <property type="molecule type" value="Genomic_DNA"/>
</dbReference>
<protein>
    <submittedName>
        <fullName evidence="4">Uncharacterized protein</fullName>
    </submittedName>
</protein>
<feature type="region of interest" description="Disordered" evidence="1">
    <location>
        <begin position="116"/>
        <end position="143"/>
    </location>
</feature>
<proteinExistence type="predicted"/>
<feature type="region of interest" description="Disordered" evidence="1">
    <location>
        <begin position="217"/>
        <end position="349"/>
    </location>
</feature>
<feature type="compositionally biased region" description="Polar residues" evidence="1">
    <location>
        <begin position="127"/>
        <end position="143"/>
    </location>
</feature>
<evidence type="ECO:0000256" key="1">
    <source>
        <dbReference type="SAM" id="MobiDB-lite"/>
    </source>
</evidence>
<feature type="compositionally biased region" description="Basic and acidic residues" evidence="1">
    <location>
        <begin position="293"/>
        <end position="303"/>
    </location>
</feature>
<evidence type="ECO:0000313" key="5">
    <source>
        <dbReference type="Proteomes" id="UP001430848"/>
    </source>
</evidence>
<feature type="domain" description="DUF6590" evidence="3">
    <location>
        <begin position="46"/>
        <end position="185"/>
    </location>
</feature>
<dbReference type="Pfam" id="PF20150">
    <property type="entry name" value="2EXR"/>
    <property type="match status" value="1"/>
</dbReference>
<keyword evidence="5" id="KW-1185">Reference proteome</keyword>
<comment type="caution">
    <text evidence="4">The sequence shown here is derived from an EMBL/GenBank/DDBJ whole genome shotgun (WGS) entry which is preliminary data.</text>
</comment>
<feature type="region of interest" description="Disordered" evidence="1">
    <location>
        <begin position="1"/>
        <end position="28"/>
    </location>
</feature>
<dbReference type="Proteomes" id="UP001430848">
    <property type="component" value="Unassembled WGS sequence"/>
</dbReference>
<dbReference type="InterPro" id="IPR045518">
    <property type="entry name" value="2EXR"/>
</dbReference>
<reference evidence="4 5" key="1">
    <citation type="submission" date="2024-02" db="EMBL/GenBank/DDBJ databases">
        <title>De novo assembly and annotation of 12 fungi associated with fruit tree decline syndrome in Ontario, Canada.</title>
        <authorList>
            <person name="Sulman M."/>
            <person name="Ellouze W."/>
            <person name="Ilyukhin E."/>
        </authorList>
    </citation>
    <scope>NUCLEOTIDE SEQUENCE [LARGE SCALE GENOMIC DNA]</scope>
    <source>
        <strain evidence="4 5">M169</strain>
    </source>
</reference>
<dbReference type="InterPro" id="IPR046497">
    <property type="entry name" value="DUF6590"/>
</dbReference>